<dbReference type="InterPro" id="IPR011251">
    <property type="entry name" value="Luciferase-like_dom"/>
</dbReference>
<dbReference type="PANTHER" id="PTHR43244:SF2">
    <property type="entry name" value="CONSERVED HYPOTHETICAL ALANINE AND PROLINE-RICH PROTEIN"/>
    <property type="match status" value="1"/>
</dbReference>
<reference evidence="3" key="2">
    <citation type="submission" date="2015-08" db="EMBL/GenBank/DDBJ databases">
        <title>Draft Genome Sequence of a Heterotrophic Facultative Anaerobic Bacterium Ardenticatena maritima Strain 110S.</title>
        <authorList>
            <person name="Kawaichi S."/>
            <person name="Yoshida T."/>
            <person name="Sako Y."/>
            <person name="Nakamura R."/>
        </authorList>
    </citation>
    <scope>NUCLEOTIDE SEQUENCE [LARGE SCALE GENOMIC DNA]</scope>
    <source>
        <strain evidence="3">110S</strain>
    </source>
</reference>
<dbReference type="InterPro" id="IPR036661">
    <property type="entry name" value="Luciferase-like_sf"/>
</dbReference>
<keyword evidence="3" id="KW-1185">Reference proteome</keyword>
<proteinExistence type="predicted"/>
<dbReference type="InParanoid" id="A0A0M8KBM0"/>
<dbReference type="PANTHER" id="PTHR43244">
    <property type="match status" value="1"/>
</dbReference>
<accession>A0A0M8KBM0</accession>
<dbReference type="Proteomes" id="UP000037784">
    <property type="component" value="Unassembled WGS sequence"/>
</dbReference>
<dbReference type="Pfam" id="PF00296">
    <property type="entry name" value="Bac_luciferase"/>
    <property type="match status" value="1"/>
</dbReference>
<dbReference type="GO" id="GO:0016705">
    <property type="term" value="F:oxidoreductase activity, acting on paired donors, with incorporation or reduction of molecular oxygen"/>
    <property type="evidence" value="ECO:0007669"/>
    <property type="project" value="InterPro"/>
</dbReference>
<evidence type="ECO:0000313" key="3">
    <source>
        <dbReference type="Proteomes" id="UP000037784"/>
    </source>
</evidence>
<feature type="domain" description="Luciferase-like" evidence="1">
    <location>
        <begin position="28"/>
        <end position="328"/>
    </location>
</feature>
<dbReference type="AlphaFoldDB" id="A0A0M8KBM0"/>
<dbReference type="EMBL" id="BBZA01000242">
    <property type="protein sequence ID" value="GAP64286.1"/>
    <property type="molecule type" value="Genomic_DNA"/>
</dbReference>
<dbReference type="NCBIfam" id="TIGR03617">
    <property type="entry name" value="F420_MSMEG_2256"/>
    <property type="match status" value="1"/>
</dbReference>
<dbReference type="CDD" id="cd01097">
    <property type="entry name" value="Tetrahydromethanopterin_reductase"/>
    <property type="match status" value="1"/>
</dbReference>
<dbReference type="Gene3D" id="3.20.20.30">
    <property type="entry name" value="Luciferase-like domain"/>
    <property type="match status" value="1"/>
</dbReference>
<sequence length="357" mass="40487">MLVFPPSSSTQNCCRRDAMKIDTALFVTNLKDAPALARQAEEIGFDGLWTSETSHNPMFPLVLAAEHTSRIELGTAIVVAFARSPMDVAYQAWDLAQYSNGRFILGLGTQVKAHIERRFSMPWDKPVARLREYVQALRAIWHAWQTGEKLNFRGEFYKFTLMTPFFNPGPIDHPNIPIYIAGVNRGLCRLAGEVADGFHVHPFHTVRYLKERIIPWIEEGAAEAGRSRADVKLSSTIFVVTGPDEKAVEEAKFGVRQQIAFYASTPSYHSVMELHGWKDVAEELSRLAARQKWHEMPALITDEMLETFAVIAPYDSLAAAIRQRYEGLLDRITYYAQFIPGADETFWRETVRAFKEG</sequence>
<dbReference type="InterPro" id="IPR019919">
    <property type="entry name" value="Lucif-like_OxRdtase_MSMEG_2256"/>
</dbReference>
<organism evidence="2 3">
    <name type="scientific">Ardenticatena maritima</name>
    <dbReference type="NCBI Taxonomy" id="872965"/>
    <lineage>
        <taxon>Bacteria</taxon>
        <taxon>Bacillati</taxon>
        <taxon>Chloroflexota</taxon>
        <taxon>Ardenticatenia</taxon>
        <taxon>Ardenticatenales</taxon>
        <taxon>Ardenticatenaceae</taxon>
        <taxon>Ardenticatena</taxon>
    </lineage>
</organism>
<dbReference type="SUPFAM" id="SSF51679">
    <property type="entry name" value="Bacterial luciferase-like"/>
    <property type="match status" value="1"/>
</dbReference>
<protein>
    <recommendedName>
        <fullName evidence="1">Luciferase-like domain-containing protein</fullName>
    </recommendedName>
</protein>
<evidence type="ECO:0000259" key="1">
    <source>
        <dbReference type="Pfam" id="PF00296"/>
    </source>
</evidence>
<gene>
    <name evidence="2" type="ORF">ARMA_2709</name>
</gene>
<dbReference type="InterPro" id="IPR050564">
    <property type="entry name" value="F420-G6PD/mer"/>
</dbReference>
<reference evidence="2 3" key="1">
    <citation type="journal article" date="2015" name="Genome Announc.">
        <title>Draft Genome Sequence of a Heterotrophic Facultative Anaerobic Thermophilic Bacterium, Ardenticatena maritima Strain 110ST.</title>
        <authorList>
            <person name="Kawaichi S."/>
            <person name="Yoshida T."/>
            <person name="Sako Y."/>
            <person name="Nakamura R."/>
        </authorList>
    </citation>
    <scope>NUCLEOTIDE SEQUENCE [LARGE SCALE GENOMIC DNA]</scope>
    <source>
        <strain evidence="2 3">110S</strain>
    </source>
</reference>
<name>A0A0M8KBM0_9CHLR</name>
<dbReference type="STRING" id="872965.SE16_09965"/>
<evidence type="ECO:0000313" key="2">
    <source>
        <dbReference type="EMBL" id="GAP64286.1"/>
    </source>
</evidence>
<comment type="caution">
    <text evidence="2">The sequence shown here is derived from an EMBL/GenBank/DDBJ whole genome shotgun (WGS) entry which is preliminary data.</text>
</comment>